<evidence type="ECO:0000313" key="3">
    <source>
        <dbReference type="EMBL" id="MBO1805610.1"/>
    </source>
</evidence>
<dbReference type="PROSITE" id="PS51257">
    <property type="entry name" value="PROKAR_LIPOPROTEIN"/>
    <property type="match status" value="1"/>
</dbReference>
<dbReference type="AlphaFoldDB" id="A0A939RUD4"/>
<evidence type="ECO:0000256" key="1">
    <source>
        <dbReference type="SAM" id="SignalP"/>
    </source>
</evidence>
<dbReference type="Proteomes" id="UP000664398">
    <property type="component" value="Unassembled WGS sequence"/>
</dbReference>
<dbReference type="PANTHER" id="PTHR36507:SF1">
    <property type="entry name" value="BLL1555 PROTEIN"/>
    <property type="match status" value="1"/>
</dbReference>
<protein>
    <submittedName>
        <fullName evidence="3">Cupredoxin domain-containing protein</fullName>
    </submittedName>
</protein>
<gene>
    <name evidence="3" type="ORF">J4H91_09815</name>
</gene>
<dbReference type="InterPro" id="IPR008972">
    <property type="entry name" value="Cupredoxin"/>
</dbReference>
<comment type="caution">
    <text evidence="3">The sequence shown here is derived from an EMBL/GenBank/DDBJ whole genome shotgun (WGS) entry which is preliminary data.</text>
</comment>
<keyword evidence="4" id="KW-1185">Reference proteome</keyword>
<feature type="chain" id="PRO_5039588075" evidence="1">
    <location>
        <begin position="27"/>
        <end position="128"/>
    </location>
</feature>
<sequence length="128" mass="13859">MFHVQHRSSRRALLGGALLAIGAVLALGGCAQGKPDVVPSDEDVKAVVTVRVTDNVYEPAEVQITPDQAVRWEFLGPAEHDVVAADGSFVSELVTEGTYTHRFTEEGDYEYDCSIHPEMRGVVHVVAP</sequence>
<name>A0A939RUD4_9MICO</name>
<evidence type="ECO:0000313" key="4">
    <source>
        <dbReference type="Proteomes" id="UP000664398"/>
    </source>
</evidence>
<dbReference type="EMBL" id="JAGDYL010000015">
    <property type="protein sequence ID" value="MBO1805610.1"/>
    <property type="molecule type" value="Genomic_DNA"/>
</dbReference>
<evidence type="ECO:0000259" key="2">
    <source>
        <dbReference type="Pfam" id="PF13473"/>
    </source>
</evidence>
<feature type="signal peptide" evidence="1">
    <location>
        <begin position="1"/>
        <end position="26"/>
    </location>
</feature>
<feature type="domain" description="EfeO-type cupredoxin-like" evidence="2">
    <location>
        <begin position="24"/>
        <end position="123"/>
    </location>
</feature>
<dbReference type="PANTHER" id="PTHR36507">
    <property type="entry name" value="BLL1555 PROTEIN"/>
    <property type="match status" value="1"/>
</dbReference>
<keyword evidence="1" id="KW-0732">Signal</keyword>
<reference evidence="3" key="1">
    <citation type="submission" date="2021-03" db="EMBL/GenBank/DDBJ databases">
        <title>Leucobacter chromiisoli sp. nov., isolated from chromium-containing soil of chemical plant.</title>
        <authorList>
            <person name="Xu Z."/>
        </authorList>
    </citation>
    <scope>NUCLEOTIDE SEQUENCE</scope>
    <source>
        <strain evidence="3">A2</strain>
    </source>
</reference>
<organism evidence="3 4">
    <name type="scientific">Leucobacter ruminantium</name>
    <dbReference type="NCBI Taxonomy" id="1289170"/>
    <lineage>
        <taxon>Bacteria</taxon>
        <taxon>Bacillati</taxon>
        <taxon>Actinomycetota</taxon>
        <taxon>Actinomycetes</taxon>
        <taxon>Micrococcales</taxon>
        <taxon>Microbacteriaceae</taxon>
        <taxon>Leucobacter</taxon>
    </lineage>
</organism>
<proteinExistence type="predicted"/>
<dbReference type="InterPro" id="IPR052721">
    <property type="entry name" value="ET_Amicyanin"/>
</dbReference>
<dbReference type="InterPro" id="IPR028096">
    <property type="entry name" value="EfeO_Cupredoxin"/>
</dbReference>
<dbReference type="Pfam" id="PF13473">
    <property type="entry name" value="Cupredoxin_1"/>
    <property type="match status" value="1"/>
</dbReference>
<dbReference type="Gene3D" id="2.60.40.420">
    <property type="entry name" value="Cupredoxins - blue copper proteins"/>
    <property type="match status" value="1"/>
</dbReference>
<accession>A0A939RUD4</accession>
<dbReference type="SUPFAM" id="SSF49503">
    <property type="entry name" value="Cupredoxins"/>
    <property type="match status" value="1"/>
</dbReference>